<evidence type="ECO:0000313" key="2">
    <source>
        <dbReference type="Proteomes" id="UP001638806"/>
    </source>
</evidence>
<keyword evidence="2" id="KW-1185">Reference proteome</keyword>
<reference evidence="1" key="1">
    <citation type="submission" date="2024-12" db="EMBL/GenBank/DDBJ databases">
        <title>Comparative genomics and development of molecular markers within Purpureocillium lilacinum and among Purpureocillium species.</title>
        <authorList>
            <person name="Yeh Z.-Y."/>
            <person name="Ni N.-T."/>
            <person name="Lo P.-H."/>
            <person name="Mushyakhwo K."/>
            <person name="Lin C.-F."/>
            <person name="Nai Y.-S."/>
        </authorList>
    </citation>
    <scope>NUCLEOTIDE SEQUENCE</scope>
    <source>
        <strain evidence="1">NCHU-NPUST-175</strain>
    </source>
</reference>
<comment type="caution">
    <text evidence="1">The sequence shown here is derived from an EMBL/GenBank/DDBJ whole genome shotgun (WGS) entry which is preliminary data.</text>
</comment>
<gene>
    <name evidence="1" type="ORF">ACCO45_002045</name>
</gene>
<sequence>MQGADFGRGSGASQTEVAAFAHRRHSCDSAGSACRQSVARGARPHRRMDLCLGIVPRVIHGARAPRALCDYPVCQGDAACPALLRYAYNKPERACLLVQVDGQGREALAVNQQCASPVPRRRASLPPQSGVDTLPEASAITRGTGYSGTMNPLHLVPSRWSRGTMAPGSVLEGVRSAKEQMVAATRTATKRVPAWCHHRSTGGLIRLYEAGSPLTTPPANHRAMPPATRRVEGTAVAGLALVFRPPSTDAVLAPGLGTAPDPKVSRLSDGCPPEKKNTPGFAGQTPTDDSGARLRIRRWGLPAPYGIPSSPQLVCCCAMGISPEIIVDYCA</sequence>
<evidence type="ECO:0000313" key="1">
    <source>
        <dbReference type="EMBL" id="KAL3965041.1"/>
    </source>
</evidence>
<name>A0ACC4E8Q6_PURLI</name>
<protein>
    <submittedName>
        <fullName evidence="1">Uncharacterized protein</fullName>
    </submittedName>
</protein>
<accession>A0ACC4E8Q6</accession>
<dbReference type="EMBL" id="JBGNUJ010000002">
    <property type="protein sequence ID" value="KAL3965041.1"/>
    <property type="molecule type" value="Genomic_DNA"/>
</dbReference>
<dbReference type="Proteomes" id="UP001638806">
    <property type="component" value="Unassembled WGS sequence"/>
</dbReference>
<organism evidence="1 2">
    <name type="scientific">Purpureocillium lilacinum</name>
    <name type="common">Paecilomyces lilacinus</name>
    <dbReference type="NCBI Taxonomy" id="33203"/>
    <lineage>
        <taxon>Eukaryota</taxon>
        <taxon>Fungi</taxon>
        <taxon>Dikarya</taxon>
        <taxon>Ascomycota</taxon>
        <taxon>Pezizomycotina</taxon>
        <taxon>Sordariomycetes</taxon>
        <taxon>Hypocreomycetidae</taxon>
        <taxon>Hypocreales</taxon>
        <taxon>Ophiocordycipitaceae</taxon>
        <taxon>Purpureocillium</taxon>
    </lineage>
</organism>
<proteinExistence type="predicted"/>